<reference evidence="4" key="1">
    <citation type="journal article" date="2020" name="Stud. Mycol.">
        <title>101 Dothideomycetes genomes: A test case for predicting lifestyles and emergence of pathogens.</title>
        <authorList>
            <person name="Haridas S."/>
            <person name="Albert R."/>
            <person name="Binder M."/>
            <person name="Bloem J."/>
            <person name="LaButti K."/>
            <person name="Salamov A."/>
            <person name="Andreopoulos B."/>
            <person name="Baker S."/>
            <person name="Barry K."/>
            <person name="Bills G."/>
            <person name="Bluhm B."/>
            <person name="Cannon C."/>
            <person name="Castanera R."/>
            <person name="Culley D."/>
            <person name="Daum C."/>
            <person name="Ezra D."/>
            <person name="Gonzalez J."/>
            <person name="Henrissat B."/>
            <person name="Kuo A."/>
            <person name="Liang C."/>
            <person name="Lipzen A."/>
            <person name="Lutzoni F."/>
            <person name="Magnuson J."/>
            <person name="Mondo S."/>
            <person name="Nolan M."/>
            <person name="Ohm R."/>
            <person name="Pangilinan J."/>
            <person name="Park H.-J."/>
            <person name="Ramirez L."/>
            <person name="Alfaro M."/>
            <person name="Sun H."/>
            <person name="Tritt A."/>
            <person name="Yoshinaga Y."/>
            <person name="Zwiers L.-H."/>
            <person name="Turgeon B."/>
            <person name="Goodwin S."/>
            <person name="Spatafora J."/>
            <person name="Crous P."/>
            <person name="Grigoriev I."/>
        </authorList>
    </citation>
    <scope>NUCLEOTIDE SEQUENCE [LARGE SCALE GENOMIC DNA]</scope>
    <source>
        <strain evidence="4">CBS 304.66</strain>
    </source>
</reference>
<dbReference type="EMBL" id="ML986601">
    <property type="protein sequence ID" value="KAF2266108.1"/>
    <property type="molecule type" value="Genomic_DNA"/>
</dbReference>
<dbReference type="Proteomes" id="UP000800093">
    <property type="component" value="Unassembled WGS sequence"/>
</dbReference>
<keyword evidence="1" id="KW-0862">Zinc</keyword>
<gene>
    <name evidence="3" type="ORF">CC78DRAFT_615414</name>
</gene>
<dbReference type="PROSITE" id="PS50966">
    <property type="entry name" value="ZF_SWIM"/>
    <property type="match status" value="1"/>
</dbReference>
<keyword evidence="1" id="KW-0863">Zinc-finger</keyword>
<accession>A0A9P4KCH1</accession>
<keyword evidence="4" id="KW-1185">Reference proteome</keyword>
<organism evidence="3 4">
    <name type="scientific">Lojkania enalia</name>
    <dbReference type="NCBI Taxonomy" id="147567"/>
    <lineage>
        <taxon>Eukaryota</taxon>
        <taxon>Fungi</taxon>
        <taxon>Dikarya</taxon>
        <taxon>Ascomycota</taxon>
        <taxon>Pezizomycotina</taxon>
        <taxon>Dothideomycetes</taxon>
        <taxon>Pleosporomycetidae</taxon>
        <taxon>Pleosporales</taxon>
        <taxon>Pleosporales incertae sedis</taxon>
        <taxon>Lojkania</taxon>
    </lineage>
</organism>
<evidence type="ECO:0000256" key="1">
    <source>
        <dbReference type="PROSITE-ProRule" id="PRU00325"/>
    </source>
</evidence>
<dbReference type="GO" id="GO:0008270">
    <property type="term" value="F:zinc ion binding"/>
    <property type="evidence" value="ECO:0007669"/>
    <property type="project" value="UniProtKB-KW"/>
</dbReference>
<evidence type="ECO:0000313" key="3">
    <source>
        <dbReference type="EMBL" id="KAF2266108.1"/>
    </source>
</evidence>
<dbReference type="OrthoDB" id="5413281at2759"/>
<keyword evidence="1" id="KW-0479">Metal-binding</keyword>
<dbReference type="AlphaFoldDB" id="A0A9P4KCH1"/>
<comment type="caution">
    <text evidence="3">The sequence shown here is derived from an EMBL/GenBank/DDBJ whole genome shotgun (WGS) entry which is preliminary data.</text>
</comment>
<feature type="domain" description="SWIM-type" evidence="2">
    <location>
        <begin position="286"/>
        <end position="364"/>
    </location>
</feature>
<proteinExistence type="predicted"/>
<sequence>MNSQCRHFRLGHDHRSDHVSMLLKSSVHSLARLALQHPNFLISTLIRPSPTAPFARDSNPSSYQQHVTAIVQSAMPSRALPSMRTFVTHLLNSLPAANSVSAINASAAAAPTHPLNSVPDHAKKQLLTLHVLFPNELLPALDLLDRRLVTRFRICRNLRKTEEEAKDVMFTNPFWGAQNAQHNVARTVSEAAGELDEPSAPNSSTDTVGHMDPSDVEMADEGFEASSVDAEDGTHLRRIVDEDEDIAQQEEILEKEDQDQDTIYYVRSAQQKSSRYSISYDSTSSYEVRLKAWNCSCPAFAFAAFPSVHPEPPVPELVNYHPRGGDEDVGFGDQDDGWRFGGHSLEDGMPPVCKHLLACVLVERCEIFRGFMEEKEVSVEEAAGWAAGWGD</sequence>
<name>A0A9P4KCH1_9PLEO</name>
<dbReference type="InterPro" id="IPR007527">
    <property type="entry name" value="Znf_SWIM"/>
</dbReference>
<evidence type="ECO:0000259" key="2">
    <source>
        <dbReference type="PROSITE" id="PS50966"/>
    </source>
</evidence>
<evidence type="ECO:0000313" key="4">
    <source>
        <dbReference type="Proteomes" id="UP000800093"/>
    </source>
</evidence>
<protein>
    <recommendedName>
        <fullName evidence="2">SWIM-type domain-containing protein</fullName>
    </recommendedName>
</protein>